<dbReference type="Proteomes" id="UP000886885">
    <property type="component" value="Chromosome 1D"/>
</dbReference>
<gene>
    <name evidence="4" type="ORF">POTOM_006165</name>
</gene>
<keyword evidence="2" id="KW-0328">Glycosyltransferase</keyword>
<protein>
    <submittedName>
        <fullName evidence="4">Uncharacterized protein</fullName>
    </submittedName>
</protein>
<keyword evidence="5" id="KW-1185">Reference proteome</keyword>
<accession>A0A8X8ANR1</accession>
<comment type="caution">
    <text evidence="4">The sequence shown here is derived from an EMBL/GenBank/DDBJ whole genome shotgun (WGS) entry which is preliminary data.</text>
</comment>
<organism evidence="4 5">
    <name type="scientific">Populus tomentosa</name>
    <name type="common">Chinese white poplar</name>
    <dbReference type="NCBI Taxonomy" id="118781"/>
    <lineage>
        <taxon>Eukaryota</taxon>
        <taxon>Viridiplantae</taxon>
        <taxon>Streptophyta</taxon>
        <taxon>Embryophyta</taxon>
        <taxon>Tracheophyta</taxon>
        <taxon>Spermatophyta</taxon>
        <taxon>Magnoliopsida</taxon>
        <taxon>eudicotyledons</taxon>
        <taxon>Gunneridae</taxon>
        <taxon>Pentapetalae</taxon>
        <taxon>rosids</taxon>
        <taxon>fabids</taxon>
        <taxon>Malpighiales</taxon>
        <taxon>Salicaceae</taxon>
        <taxon>Saliceae</taxon>
        <taxon>Populus</taxon>
    </lineage>
</organism>
<dbReference type="PANTHER" id="PTHR48047:SF84">
    <property type="entry name" value="GLYCOSYLTRANSFERASE"/>
    <property type="match status" value="1"/>
</dbReference>
<comment type="similarity">
    <text evidence="1">Belongs to the UDP-glycosyltransferase family.</text>
</comment>
<evidence type="ECO:0000313" key="4">
    <source>
        <dbReference type="EMBL" id="KAG6790022.1"/>
    </source>
</evidence>
<sequence>MMELAMILGASGKNFIWVVRPPSISAFLSHCGWNSVLESLSHGVPVIGWPTAAEQFYNVKILKEEIEVCVEVARGKSCEGKEMRKNASKVRDKIMDDVKLEKDFRGASVEAIDEFLNASLMKREETRRGAEIGL</sequence>
<evidence type="ECO:0000256" key="3">
    <source>
        <dbReference type="ARBA" id="ARBA00022679"/>
    </source>
</evidence>
<dbReference type="EMBL" id="JAAWWB010000002">
    <property type="protein sequence ID" value="KAG6790022.1"/>
    <property type="molecule type" value="Genomic_DNA"/>
</dbReference>
<reference evidence="4" key="1">
    <citation type="journal article" date="2020" name="bioRxiv">
        <title>Hybrid origin of Populus tomentosa Carr. identified through genome sequencing and phylogenomic analysis.</title>
        <authorList>
            <person name="An X."/>
            <person name="Gao K."/>
            <person name="Chen Z."/>
            <person name="Li J."/>
            <person name="Yang X."/>
            <person name="Yang X."/>
            <person name="Zhou J."/>
            <person name="Guo T."/>
            <person name="Zhao T."/>
            <person name="Huang S."/>
            <person name="Miao D."/>
            <person name="Khan W.U."/>
            <person name="Rao P."/>
            <person name="Ye M."/>
            <person name="Lei B."/>
            <person name="Liao W."/>
            <person name="Wang J."/>
            <person name="Ji L."/>
            <person name="Li Y."/>
            <person name="Guo B."/>
            <person name="Mustafa N.S."/>
            <person name="Li S."/>
            <person name="Yun Q."/>
            <person name="Keller S.R."/>
            <person name="Mao J."/>
            <person name="Zhang R."/>
            <person name="Strauss S.H."/>
        </authorList>
    </citation>
    <scope>NUCLEOTIDE SEQUENCE</scope>
    <source>
        <strain evidence="4">GM15</strain>
        <tissue evidence="4">Leaf</tissue>
    </source>
</reference>
<keyword evidence="3" id="KW-0808">Transferase</keyword>
<evidence type="ECO:0000256" key="2">
    <source>
        <dbReference type="ARBA" id="ARBA00022676"/>
    </source>
</evidence>
<evidence type="ECO:0000256" key="1">
    <source>
        <dbReference type="ARBA" id="ARBA00009995"/>
    </source>
</evidence>
<proteinExistence type="inferred from homology"/>
<evidence type="ECO:0000313" key="5">
    <source>
        <dbReference type="Proteomes" id="UP000886885"/>
    </source>
</evidence>
<dbReference type="AlphaFoldDB" id="A0A8X8ANR1"/>
<dbReference type="InterPro" id="IPR002213">
    <property type="entry name" value="UDP_glucos_trans"/>
</dbReference>
<dbReference type="Pfam" id="PF00201">
    <property type="entry name" value="UDPGT"/>
    <property type="match status" value="1"/>
</dbReference>
<dbReference type="PANTHER" id="PTHR48047">
    <property type="entry name" value="GLYCOSYLTRANSFERASE"/>
    <property type="match status" value="1"/>
</dbReference>
<dbReference type="GO" id="GO:0035251">
    <property type="term" value="F:UDP-glucosyltransferase activity"/>
    <property type="evidence" value="ECO:0007669"/>
    <property type="project" value="TreeGrafter"/>
</dbReference>
<name>A0A8X8ANR1_POPTO</name>
<dbReference type="OrthoDB" id="5835829at2759"/>